<organism evidence="1 2">
    <name type="scientific">Eumeta variegata</name>
    <name type="common">Bagworm moth</name>
    <name type="synonym">Eumeta japonica</name>
    <dbReference type="NCBI Taxonomy" id="151549"/>
    <lineage>
        <taxon>Eukaryota</taxon>
        <taxon>Metazoa</taxon>
        <taxon>Ecdysozoa</taxon>
        <taxon>Arthropoda</taxon>
        <taxon>Hexapoda</taxon>
        <taxon>Insecta</taxon>
        <taxon>Pterygota</taxon>
        <taxon>Neoptera</taxon>
        <taxon>Endopterygota</taxon>
        <taxon>Lepidoptera</taxon>
        <taxon>Glossata</taxon>
        <taxon>Ditrysia</taxon>
        <taxon>Tineoidea</taxon>
        <taxon>Psychidae</taxon>
        <taxon>Oiketicinae</taxon>
        <taxon>Eumeta</taxon>
    </lineage>
</organism>
<accession>A0A4C1SWA7</accession>
<sequence length="73" mass="7533">MPGLPPLGRAPAVPYRPPIGPPSAGSIVPTRESIDDFLSQIISLVPCIGEHVKPLVADVDALATTAVCTPDPH</sequence>
<proteinExistence type="predicted"/>
<dbReference type="EMBL" id="BGZK01000017">
    <property type="protein sequence ID" value="GBP05311.1"/>
    <property type="molecule type" value="Genomic_DNA"/>
</dbReference>
<evidence type="ECO:0000313" key="2">
    <source>
        <dbReference type="Proteomes" id="UP000299102"/>
    </source>
</evidence>
<dbReference type="Proteomes" id="UP000299102">
    <property type="component" value="Unassembled WGS sequence"/>
</dbReference>
<gene>
    <name evidence="1" type="ORF">EVAR_76751_1</name>
</gene>
<protein>
    <submittedName>
        <fullName evidence="1">Uncharacterized protein</fullName>
    </submittedName>
</protein>
<name>A0A4C1SWA7_EUMVA</name>
<keyword evidence="2" id="KW-1185">Reference proteome</keyword>
<evidence type="ECO:0000313" key="1">
    <source>
        <dbReference type="EMBL" id="GBP05311.1"/>
    </source>
</evidence>
<reference evidence="1 2" key="1">
    <citation type="journal article" date="2019" name="Commun. Biol.">
        <title>The bagworm genome reveals a unique fibroin gene that provides high tensile strength.</title>
        <authorList>
            <person name="Kono N."/>
            <person name="Nakamura H."/>
            <person name="Ohtoshi R."/>
            <person name="Tomita M."/>
            <person name="Numata K."/>
            <person name="Arakawa K."/>
        </authorList>
    </citation>
    <scope>NUCLEOTIDE SEQUENCE [LARGE SCALE GENOMIC DNA]</scope>
</reference>
<comment type="caution">
    <text evidence="1">The sequence shown here is derived from an EMBL/GenBank/DDBJ whole genome shotgun (WGS) entry which is preliminary data.</text>
</comment>
<dbReference type="AlphaFoldDB" id="A0A4C1SWA7"/>